<dbReference type="Proteomes" id="UP001366060">
    <property type="component" value="Unassembled WGS sequence"/>
</dbReference>
<reference evidence="2 3" key="1">
    <citation type="submission" date="2024-02" db="EMBL/GenBank/DDBJ databases">
        <title>Bacteria isolated from the canopy kelp, Nereocystis luetkeana.</title>
        <authorList>
            <person name="Pfister C.A."/>
            <person name="Younker I.T."/>
            <person name="Light S.H."/>
        </authorList>
    </citation>
    <scope>NUCLEOTIDE SEQUENCE [LARGE SCALE GENOMIC DNA]</scope>
    <source>
        <strain evidence="2 3">TI.2.07</strain>
    </source>
</reference>
<proteinExistence type="predicted"/>
<evidence type="ECO:0000313" key="2">
    <source>
        <dbReference type="EMBL" id="MEL0659222.1"/>
    </source>
</evidence>
<dbReference type="EMBL" id="JBAKBA010000017">
    <property type="protein sequence ID" value="MEL0659222.1"/>
    <property type="molecule type" value="Genomic_DNA"/>
</dbReference>
<accession>A0ABU9HBF9</accession>
<evidence type="ECO:0000313" key="3">
    <source>
        <dbReference type="Proteomes" id="UP001366060"/>
    </source>
</evidence>
<feature type="signal peptide" evidence="1">
    <location>
        <begin position="1"/>
        <end position="24"/>
    </location>
</feature>
<gene>
    <name evidence="2" type="ORF">V6255_08725</name>
</gene>
<protein>
    <submittedName>
        <fullName evidence="2">DUF3833 domain-containing protein</fullName>
    </submittedName>
</protein>
<name>A0ABU9HBF9_9GAMM</name>
<evidence type="ECO:0000256" key="1">
    <source>
        <dbReference type="SAM" id="SignalP"/>
    </source>
</evidence>
<dbReference type="Pfam" id="PF12915">
    <property type="entry name" value="DUF3833"/>
    <property type="match status" value="1"/>
</dbReference>
<dbReference type="RefSeq" id="WP_341627796.1">
    <property type="nucleotide sequence ID" value="NZ_JBAKBA010000017.1"/>
</dbReference>
<organism evidence="2 3">
    <name type="scientific">Psychromonas arctica</name>
    <dbReference type="NCBI Taxonomy" id="168275"/>
    <lineage>
        <taxon>Bacteria</taxon>
        <taxon>Pseudomonadati</taxon>
        <taxon>Pseudomonadota</taxon>
        <taxon>Gammaproteobacteria</taxon>
        <taxon>Alteromonadales</taxon>
        <taxon>Psychromonadaceae</taxon>
        <taxon>Psychromonas</taxon>
    </lineage>
</organism>
<dbReference type="InterPro" id="IPR024409">
    <property type="entry name" value="DUF3833"/>
</dbReference>
<sequence length="186" mass="21113">MIKYKYTPLTVAACLLISSCSANLTDYQPQANNFDIKEYFNGPVTAWGTIQDGSNKVTRRFCVELDGKWDGNNGVLAEKFYFNDGEISYRNWNLVKQEDGIYQGNAEDVIGTAIGKHQGFAFQFNYTLRLPVDGTTYDVSMDDWMYQIDQYRVMNKTAISKFGFNVANVTLFFDKESPVKTCASDI</sequence>
<comment type="caution">
    <text evidence="2">The sequence shown here is derived from an EMBL/GenBank/DDBJ whole genome shotgun (WGS) entry which is preliminary data.</text>
</comment>
<dbReference type="PROSITE" id="PS51257">
    <property type="entry name" value="PROKAR_LIPOPROTEIN"/>
    <property type="match status" value="1"/>
</dbReference>
<keyword evidence="3" id="KW-1185">Reference proteome</keyword>
<keyword evidence="1" id="KW-0732">Signal</keyword>
<feature type="chain" id="PRO_5045098609" evidence="1">
    <location>
        <begin position="25"/>
        <end position="186"/>
    </location>
</feature>